<gene>
    <name evidence="1" type="ORF">PHJA_001177200</name>
</gene>
<sequence length="210" mass="23972">MYLSFDALISTPKGKRKSISEREFVERKTRGEILRLYFTPEDSAAQVLLLLQIRNPAVIQVGEPRQREARSGAEERERNREEKLPERMIYRNWSLLTGPTTILAGIIGTFVNSDLLFVENDDSLVAMMVELPDVGEWKKVLRRPLKFYGLGAGEFSVVNYRESLSRILGIGKAVIQTRFDVSGDQLRSHDCAKKSCTVVRVNDEPQFLHE</sequence>
<dbReference type="Proteomes" id="UP000653305">
    <property type="component" value="Unassembled WGS sequence"/>
</dbReference>
<name>A0A830C2E6_9LAMI</name>
<dbReference type="OrthoDB" id="895511at2759"/>
<dbReference type="AlphaFoldDB" id="A0A830C2E6"/>
<protein>
    <submittedName>
        <fullName evidence="1">Uncharacterized protein</fullName>
    </submittedName>
</protein>
<evidence type="ECO:0000313" key="2">
    <source>
        <dbReference type="Proteomes" id="UP000653305"/>
    </source>
</evidence>
<comment type="caution">
    <text evidence="1">The sequence shown here is derived from an EMBL/GenBank/DDBJ whole genome shotgun (WGS) entry which is preliminary data.</text>
</comment>
<reference evidence="1" key="1">
    <citation type="submission" date="2020-07" db="EMBL/GenBank/DDBJ databases">
        <title>Ethylene signaling mediates host invasion by parasitic plants.</title>
        <authorList>
            <person name="Yoshida S."/>
        </authorList>
    </citation>
    <scope>NUCLEOTIDE SEQUENCE</scope>
    <source>
        <strain evidence="1">Okayama</strain>
    </source>
</reference>
<dbReference type="EMBL" id="BMAC01000215">
    <property type="protein sequence ID" value="GFP90333.1"/>
    <property type="molecule type" value="Genomic_DNA"/>
</dbReference>
<keyword evidence="2" id="KW-1185">Reference proteome</keyword>
<evidence type="ECO:0000313" key="1">
    <source>
        <dbReference type="EMBL" id="GFP90333.1"/>
    </source>
</evidence>
<proteinExistence type="predicted"/>
<accession>A0A830C2E6</accession>
<organism evidence="1 2">
    <name type="scientific">Phtheirospermum japonicum</name>
    <dbReference type="NCBI Taxonomy" id="374723"/>
    <lineage>
        <taxon>Eukaryota</taxon>
        <taxon>Viridiplantae</taxon>
        <taxon>Streptophyta</taxon>
        <taxon>Embryophyta</taxon>
        <taxon>Tracheophyta</taxon>
        <taxon>Spermatophyta</taxon>
        <taxon>Magnoliopsida</taxon>
        <taxon>eudicotyledons</taxon>
        <taxon>Gunneridae</taxon>
        <taxon>Pentapetalae</taxon>
        <taxon>asterids</taxon>
        <taxon>lamiids</taxon>
        <taxon>Lamiales</taxon>
        <taxon>Orobanchaceae</taxon>
        <taxon>Orobanchaceae incertae sedis</taxon>
        <taxon>Phtheirospermum</taxon>
    </lineage>
</organism>